<gene>
    <name evidence="1" type="ORF">NTGZN8_390003</name>
</gene>
<dbReference type="AlphaFoldDB" id="A0A916BDU4"/>
<accession>A0A916BDU4</accession>
<protein>
    <recommendedName>
        <fullName evidence="3">Lipoprotein</fullName>
    </recommendedName>
</protein>
<evidence type="ECO:0000313" key="2">
    <source>
        <dbReference type="Proteomes" id="UP000675882"/>
    </source>
</evidence>
<dbReference type="Proteomes" id="UP000675882">
    <property type="component" value="Unassembled WGS sequence"/>
</dbReference>
<proteinExistence type="predicted"/>
<reference evidence="1" key="1">
    <citation type="submission" date="2021-02" db="EMBL/GenBank/DDBJ databases">
        <authorList>
            <person name="Han P."/>
        </authorList>
    </citation>
    <scope>NUCLEOTIDE SEQUENCE</scope>
    <source>
        <strain evidence="1">Candidatus Nitrotoga sp. ZN8</strain>
    </source>
</reference>
<organism evidence="1 2">
    <name type="scientific">Candidatus Nitrotoga fabula</name>
    <dbReference type="NCBI Taxonomy" id="2182327"/>
    <lineage>
        <taxon>Bacteria</taxon>
        <taxon>Pseudomonadati</taxon>
        <taxon>Pseudomonadota</taxon>
        <taxon>Betaproteobacteria</taxon>
        <taxon>Nitrosomonadales</taxon>
        <taxon>Gallionellaceae</taxon>
        <taxon>Candidatus Nitrotoga</taxon>
    </lineage>
</organism>
<sequence>MKTVTIILLAAGIFILSGCTTPEPDIVFRPEIDWNDAPSITRAIRVEQNTRFKTTIIQGPNSASGTRDTALLRAWKSEEQGNITYQIYLVDFYDGNWHEYDRATDANGNLLSVSLYSRDDSYCDPAACSRYEQLVIEVSREYLEKNQIDGLIIRLSGPGGKEAFFLSPAYVQAFLSVI</sequence>
<evidence type="ECO:0000313" key="1">
    <source>
        <dbReference type="EMBL" id="CAE6728142.1"/>
    </source>
</evidence>
<keyword evidence="2" id="KW-1185">Reference proteome</keyword>
<dbReference type="EMBL" id="CAJNBL010000033">
    <property type="protein sequence ID" value="CAE6728142.1"/>
    <property type="molecule type" value="Genomic_DNA"/>
</dbReference>
<dbReference type="RefSeq" id="WP_213036399.1">
    <property type="nucleotide sequence ID" value="NZ_CAJNBL010000033.1"/>
</dbReference>
<evidence type="ECO:0008006" key="3">
    <source>
        <dbReference type="Google" id="ProtNLM"/>
    </source>
</evidence>
<name>A0A916BDU4_9PROT</name>
<dbReference type="PROSITE" id="PS51257">
    <property type="entry name" value="PROKAR_LIPOPROTEIN"/>
    <property type="match status" value="1"/>
</dbReference>
<comment type="caution">
    <text evidence="1">The sequence shown here is derived from an EMBL/GenBank/DDBJ whole genome shotgun (WGS) entry which is preliminary data.</text>
</comment>